<proteinExistence type="predicted"/>
<evidence type="ECO:0000313" key="1">
    <source>
        <dbReference type="EMBL" id="CAD6198902.1"/>
    </source>
</evidence>
<accession>A0A8S1HWD5</accession>
<comment type="caution">
    <text evidence="1">The sequence shown here is derived from an EMBL/GenBank/DDBJ whole genome shotgun (WGS) entry which is preliminary data.</text>
</comment>
<organism evidence="1 2">
    <name type="scientific">Caenorhabditis auriculariae</name>
    <dbReference type="NCBI Taxonomy" id="2777116"/>
    <lineage>
        <taxon>Eukaryota</taxon>
        <taxon>Metazoa</taxon>
        <taxon>Ecdysozoa</taxon>
        <taxon>Nematoda</taxon>
        <taxon>Chromadorea</taxon>
        <taxon>Rhabditida</taxon>
        <taxon>Rhabditina</taxon>
        <taxon>Rhabditomorpha</taxon>
        <taxon>Rhabditoidea</taxon>
        <taxon>Rhabditidae</taxon>
        <taxon>Peloderinae</taxon>
        <taxon>Caenorhabditis</taxon>
    </lineage>
</organism>
<sequence length="160" mass="17829">MDFIRSTFKLIISPYINYRDLKETPCWPKEKVSRCGGGGRCHRLTCYIIRPADVSVSRITVHEHTRTHKIPSDALKLFSPKLGRGAPERVAVAPVWSAALILTALHYRNFSKNQLDLPLKDLGTIMRTCTSSSGRSGCHLDSQGLLSRNSRCATAHHCAL</sequence>
<keyword evidence="2" id="KW-1185">Reference proteome</keyword>
<reference evidence="1" key="1">
    <citation type="submission" date="2020-10" db="EMBL/GenBank/DDBJ databases">
        <authorList>
            <person name="Kikuchi T."/>
        </authorList>
    </citation>
    <scope>NUCLEOTIDE SEQUENCE</scope>
    <source>
        <strain evidence="1">NKZ352</strain>
    </source>
</reference>
<dbReference type="Proteomes" id="UP000835052">
    <property type="component" value="Unassembled WGS sequence"/>
</dbReference>
<dbReference type="AlphaFoldDB" id="A0A8S1HWD5"/>
<gene>
    <name evidence="1" type="ORF">CAUJ_LOCUS14807</name>
</gene>
<dbReference type="EMBL" id="CAJGYM010000143">
    <property type="protein sequence ID" value="CAD6198902.1"/>
    <property type="molecule type" value="Genomic_DNA"/>
</dbReference>
<protein>
    <submittedName>
        <fullName evidence="1">Uncharacterized protein</fullName>
    </submittedName>
</protein>
<name>A0A8S1HWD5_9PELO</name>
<evidence type="ECO:0000313" key="2">
    <source>
        <dbReference type="Proteomes" id="UP000835052"/>
    </source>
</evidence>